<sequence length="200" mass="21798">MRVLPLLVALLLPATLFGAAPSEPPGQAWLTGQLLIAAPGMTDPRFDRTVLVMVRHNSDGAMAIVINRPLGERSMARILQAFGEKAPDDSATVPVYLGGPVQLEMSTVLHSAEYRRNGTLDIDGHVAVTASMEIYRDIAANTGPEKSLVVFGYAGWAPGQLEGEMAQNVWFTAPLDVKLVFDADRDKVWDLAMERRTRDL</sequence>
<dbReference type="GO" id="GO:0005829">
    <property type="term" value="C:cytosol"/>
    <property type="evidence" value="ECO:0007669"/>
    <property type="project" value="TreeGrafter"/>
</dbReference>
<dbReference type="HAMAP" id="MF_00758">
    <property type="entry name" value="UPF0301"/>
    <property type="match status" value="1"/>
</dbReference>
<keyword evidence="3" id="KW-0732">Signal</keyword>
<feature type="chain" id="PRO_5002989895" description="UPF0301 protein" evidence="3">
    <location>
        <begin position="20"/>
        <end position="200"/>
    </location>
</feature>
<proteinExistence type="inferred from homology"/>
<protein>
    <recommendedName>
        <fullName evidence="2">UPF0301 protein</fullName>
    </recommendedName>
</protein>
<evidence type="ECO:0000256" key="1">
    <source>
        <dbReference type="ARBA" id="ARBA00009600"/>
    </source>
</evidence>
<dbReference type="EMBL" id="GQ406244">
    <property type="protein sequence ID" value="ACV30062.1"/>
    <property type="molecule type" value="Genomic_DNA"/>
</dbReference>
<reference evidence="4" key="1">
    <citation type="submission" date="2009-07" db="EMBL/GenBank/DDBJ databases">
        <title>Construction of a metagenomic library and prospecting for genes involved in antibiotic biosynthesis.</title>
        <authorList>
            <person name="Schuch V."/>
            <person name="Gomes E.S."/>
            <person name="Lemos E.G.M."/>
        </authorList>
    </citation>
    <scope>NUCLEOTIDE SEQUENCE</scope>
</reference>
<evidence type="ECO:0000256" key="2">
    <source>
        <dbReference type="HAMAP-Rule" id="MF_00758"/>
    </source>
</evidence>
<dbReference type="PANTHER" id="PTHR30327">
    <property type="entry name" value="UNCHARACTERIZED PROTEIN YQGE"/>
    <property type="match status" value="1"/>
</dbReference>
<feature type="signal peptide" evidence="3">
    <location>
        <begin position="1"/>
        <end position="19"/>
    </location>
</feature>
<dbReference type="InterPro" id="IPR003774">
    <property type="entry name" value="AlgH-like"/>
</dbReference>
<dbReference type="Gene3D" id="3.40.1740.10">
    <property type="entry name" value="VC0467-like"/>
    <property type="match status" value="1"/>
</dbReference>
<comment type="similarity">
    <text evidence="1 2">Belongs to the UPF0301 (AlgH) family.</text>
</comment>
<dbReference type="PANTHER" id="PTHR30327:SF1">
    <property type="entry name" value="UPF0301 PROTEIN YQGE"/>
    <property type="match status" value="1"/>
</dbReference>
<dbReference type="SUPFAM" id="SSF143456">
    <property type="entry name" value="VC0467-like"/>
    <property type="match status" value="1"/>
</dbReference>
<dbReference type="AlphaFoldDB" id="C8CIK8"/>
<organism evidence="4">
    <name type="scientific">uncultured bacterium B7P37metaSE</name>
    <dbReference type="NCBI Taxonomy" id="670783"/>
    <lineage>
        <taxon>Bacteria</taxon>
        <taxon>environmental samples</taxon>
    </lineage>
</organism>
<accession>C8CIK8</accession>
<dbReference type="Pfam" id="PF02622">
    <property type="entry name" value="DUF179"/>
    <property type="match status" value="1"/>
</dbReference>
<name>C8CIK8_9BACT</name>
<evidence type="ECO:0000313" key="4">
    <source>
        <dbReference type="EMBL" id="ACV30062.1"/>
    </source>
</evidence>
<evidence type="ECO:0000256" key="3">
    <source>
        <dbReference type="SAM" id="SignalP"/>
    </source>
</evidence>